<name>A0ABS4MDH5_9LACO</name>
<dbReference type="Gene3D" id="3.90.79.10">
    <property type="entry name" value="Nucleoside Triphosphate Pyrophosphohydrolase"/>
    <property type="match status" value="1"/>
</dbReference>
<evidence type="ECO:0000256" key="4">
    <source>
        <dbReference type="ARBA" id="ARBA00022801"/>
    </source>
</evidence>
<organism evidence="8 9">
    <name type="scientific">Lactobacillus colini</name>
    <dbReference type="NCBI Taxonomy" id="1819254"/>
    <lineage>
        <taxon>Bacteria</taxon>
        <taxon>Bacillati</taxon>
        <taxon>Bacillota</taxon>
        <taxon>Bacilli</taxon>
        <taxon>Lactobacillales</taxon>
        <taxon>Lactobacillaceae</taxon>
        <taxon>Lactobacillus</taxon>
    </lineage>
</organism>
<dbReference type="EMBL" id="JAGGLU010000004">
    <property type="protein sequence ID" value="MBP2057740.1"/>
    <property type="molecule type" value="Genomic_DNA"/>
</dbReference>
<evidence type="ECO:0000259" key="7">
    <source>
        <dbReference type="PROSITE" id="PS51462"/>
    </source>
</evidence>
<dbReference type="InterPro" id="IPR020476">
    <property type="entry name" value="Nudix_hydrolase"/>
</dbReference>
<dbReference type="InterPro" id="IPR003565">
    <property type="entry name" value="Tetra_PHTase"/>
</dbReference>
<dbReference type="CDD" id="cd03428">
    <property type="entry name" value="NUDIX_Ap4A_Nudt2"/>
    <property type="match status" value="1"/>
</dbReference>
<dbReference type="PROSITE" id="PS51462">
    <property type="entry name" value="NUDIX"/>
    <property type="match status" value="1"/>
</dbReference>
<reference evidence="8 9" key="1">
    <citation type="submission" date="2021-03" db="EMBL/GenBank/DDBJ databases">
        <title>Genomic Encyclopedia of Type Strains, Phase IV (KMG-IV): sequencing the most valuable type-strain genomes for metagenomic binning, comparative biology and taxonomic classification.</title>
        <authorList>
            <person name="Goeker M."/>
        </authorList>
    </citation>
    <scope>NUCLEOTIDE SEQUENCE [LARGE SCALE GENOMIC DNA]</scope>
    <source>
        <strain evidence="8 9">DSM 101872</strain>
    </source>
</reference>
<proteinExistence type="inferred from homology"/>
<keyword evidence="3" id="KW-0547">Nucleotide-binding</keyword>
<evidence type="ECO:0000313" key="9">
    <source>
        <dbReference type="Proteomes" id="UP001519292"/>
    </source>
</evidence>
<gene>
    <name evidence="8" type="ORF">J2Z60_000912</name>
</gene>
<accession>A0ABS4MDH5</accession>
<feature type="domain" description="Nudix hydrolase" evidence="7">
    <location>
        <begin position="1"/>
        <end position="132"/>
    </location>
</feature>
<dbReference type="InterPro" id="IPR000086">
    <property type="entry name" value="NUDIX_hydrolase_dom"/>
</dbReference>
<keyword evidence="9" id="KW-1185">Reference proteome</keyword>
<comment type="caution">
    <text evidence="8">The sequence shown here is derived from an EMBL/GenBank/DDBJ whole genome shotgun (WGS) entry which is preliminary data.</text>
</comment>
<evidence type="ECO:0000256" key="6">
    <source>
        <dbReference type="RuleBase" id="RU003476"/>
    </source>
</evidence>
<dbReference type="InterPro" id="IPR051325">
    <property type="entry name" value="Nudix_hydrolase_domain"/>
</dbReference>
<comment type="similarity">
    <text evidence="1 6">Belongs to the Nudix hydrolase family.</text>
</comment>
<dbReference type="PANTHER" id="PTHR21340">
    <property type="entry name" value="DIADENOSINE 5,5-P1,P4-TETRAPHOSPHATE PYROPHOSPHOHYDROLASE MUTT"/>
    <property type="match status" value="1"/>
</dbReference>
<dbReference type="PROSITE" id="PS00893">
    <property type="entry name" value="NUDIX_BOX"/>
    <property type="match status" value="1"/>
</dbReference>
<dbReference type="SUPFAM" id="SSF55811">
    <property type="entry name" value="Nudix"/>
    <property type="match status" value="1"/>
</dbReference>
<protein>
    <recommendedName>
        <fullName evidence="2">Bis(5'-nucleosyl)-tetraphosphatase [asymmetrical]</fullName>
    </recommendedName>
    <alternativeName>
        <fullName evidence="5">Diadenosine 5',5'''-P1,P4-tetraphosphate asymmetrical hydrolase</fullName>
    </alternativeName>
</protein>
<dbReference type="Pfam" id="PF00293">
    <property type="entry name" value="NUDIX"/>
    <property type="match status" value="1"/>
</dbReference>
<evidence type="ECO:0000313" key="8">
    <source>
        <dbReference type="EMBL" id="MBP2057740.1"/>
    </source>
</evidence>
<evidence type="ECO:0000256" key="2">
    <source>
        <dbReference type="ARBA" id="ARBA00018911"/>
    </source>
</evidence>
<dbReference type="Proteomes" id="UP001519292">
    <property type="component" value="Unassembled WGS sequence"/>
</dbReference>
<dbReference type="RefSeq" id="WP_245328715.1">
    <property type="nucleotide sequence ID" value="NZ_JAGGLU010000004.1"/>
</dbReference>
<sequence>MIHEYSAGGLIYRLKDNEVQLLIVQSNINGSWGFPKGHLEQGETNRQAARREVLEEVGLVPDFDFSFEKSITYTITRNREKTVKLFIAKSTPGQSVRLQDNEIKSAKWLSYKDAEQFLRYPELIKIFEDVIEYVYKRMKK</sequence>
<keyword evidence="4 6" id="KW-0378">Hydrolase</keyword>
<dbReference type="PANTHER" id="PTHR21340:SF0">
    <property type="entry name" value="BIS(5'-NUCLEOSYL)-TETRAPHOSPHATASE [ASYMMETRICAL]"/>
    <property type="match status" value="1"/>
</dbReference>
<evidence type="ECO:0000256" key="1">
    <source>
        <dbReference type="ARBA" id="ARBA00005582"/>
    </source>
</evidence>
<evidence type="ECO:0000256" key="3">
    <source>
        <dbReference type="ARBA" id="ARBA00022741"/>
    </source>
</evidence>
<dbReference type="InterPro" id="IPR020084">
    <property type="entry name" value="NUDIX_hydrolase_CS"/>
</dbReference>
<dbReference type="PRINTS" id="PR00502">
    <property type="entry name" value="NUDIXFAMILY"/>
</dbReference>
<evidence type="ECO:0000256" key="5">
    <source>
        <dbReference type="ARBA" id="ARBA00032644"/>
    </source>
</evidence>
<dbReference type="InterPro" id="IPR015797">
    <property type="entry name" value="NUDIX_hydrolase-like_dom_sf"/>
</dbReference>